<evidence type="ECO:0000256" key="4">
    <source>
        <dbReference type="ARBA" id="ARBA00034427"/>
    </source>
</evidence>
<evidence type="ECO:0000313" key="7">
    <source>
        <dbReference type="EMBL" id="CAG8667090.1"/>
    </source>
</evidence>
<comment type="catalytic activity">
    <reaction evidence="4">
        <text>ADP-alpha-D-ribose 1''-phosphate + H2O = ADP-D-ribose + phosphate</text>
        <dbReference type="Rhea" id="RHEA:25029"/>
        <dbReference type="ChEBI" id="CHEBI:15377"/>
        <dbReference type="ChEBI" id="CHEBI:43474"/>
        <dbReference type="ChEBI" id="CHEBI:57967"/>
        <dbReference type="ChEBI" id="CHEBI:58753"/>
        <dbReference type="EC" id="3.1.3.84"/>
    </reaction>
</comment>
<sequence>MSNQEAYPSTPSPQGTPDPPAPPPTPATPSSALPEKFTLIERKGDLFVDAPSTDALAHCVSQDLRMGKGIADIFKKKFNGVEELKAQKRVVGQVAYLQRDDRYIFYVITKSGVYDKPTQKDFETSLIELRRMCEKFGVNGLSIPRIGTGLDGLSLDFVKDSINKAFEGSSVKVTMFYL</sequence>
<keyword evidence="8" id="KW-1185">Reference proteome</keyword>
<dbReference type="PANTHER" id="PTHR12521">
    <property type="entry name" value="PROTEIN C6ORF130"/>
    <property type="match status" value="1"/>
</dbReference>
<dbReference type="SMART" id="SM00506">
    <property type="entry name" value="A1pp"/>
    <property type="match status" value="1"/>
</dbReference>
<dbReference type="Proteomes" id="UP000789375">
    <property type="component" value="Unassembled WGS sequence"/>
</dbReference>
<dbReference type="AlphaFoldDB" id="A0A9N9H9F8"/>
<dbReference type="SUPFAM" id="SSF52949">
    <property type="entry name" value="Macro domain-like"/>
    <property type="match status" value="1"/>
</dbReference>
<dbReference type="InterPro" id="IPR002589">
    <property type="entry name" value="Macro_dom"/>
</dbReference>
<dbReference type="PROSITE" id="PS51154">
    <property type="entry name" value="MACRO"/>
    <property type="match status" value="1"/>
</dbReference>
<comment type="similarity">
    <text evidence="1">Belongs to the POA1 family.</text>
</comment>
<evidence type="ECO:0000313" key="8">
    <source>
        <dbReference type="Proteomes" id="UP000789375"/>
    </source>
</evidence>
<dbReference type="EMBL" id="CAJVPP010005570">
    <property type="protein sequence ID" value="CAG8667090.1"/>
    <property type="molecule type" value="Genomic_DNA"/>
</dbReference>
<comment type="caution">
    <text evidence="7">The sequence shown here is derived from an EMBL/GenBank/DDBJ whole genome shotgun (WGS) entry which is preliminary data.</text>
</comment>
<evidence type="ECO:0000256" key="1">
    <source>
        <dbReference type="ARBA" id="ARBA00006575"/>
    </source>
</evidence>
<dbReference type="InterPro" id="IPR043472">
    <property type="entry name" value="Macro_dom-like"/>
</dbReference>
<accession>A0A9N9H9F8</accession>
<evidence type="ECO:0000256" key="3">
    <source>
        <dbReference type="ARBA" id="ARBA00019744"/>
    </source>
</evidence>
<name>A0A9N9H9F8_FUNMO</name>
<feature type="domain" description="Macro" evidence="6">
    <location>
        <begin position="26"/>
        <end position="178"/>
    </location>
</feature>
<dbReference type="InterPro" id="IPR050892">
    <property type="entry name" value="ADP-ribose_metab_enzymes"/>
</dbReference>
<organism evidence="7 8">
    <name type="scientific">Funneliformis mosseae</name>
    <name type="common">Endomycorrhizal fungus</name>
    <name type="synonym">Glomus mosseae</name>
    <dbReference type="NCBI Taxonomy" id="27381"/>
    <lineage>
        <taxon>Eukaryota</taxon>
        <taxon>Fungi</taxon>
        <taxon>Fungi incertae sedis</taxon>
        <taxon>Mucoromycota</taxon>
        <taxon>Glomeromycotina</taxon>
        <taxon>Glomeromycetes</taxon>
        <taxon>Glomerales</taxon>
        <taxon>Glomeraceae</taxon>
        <taxon>Funneliformis</taxon>
    </lineage>
</organism>
<dbReference type="EC" id="3.1.3.84" evidence="2"/>
<feature type="compositionally biased region" description="Pro residues" evidence="5">
    <location>
        <begin position="10"/>
        <end position="27"/>
    </location>
</feature>
<reference evidence="7" key="1">
    <citation type="submission" date="2021-06" db="EMBL/GenBank/DDBJ databases">
        <authorList>
            <person name="Kallberg Y."/>
            <person name="Tangrot J."/>
            <person name="Rosling A."/>
        </authorList>
    </citation>
    <scope>NUCLEOTIDE SEQUENCE</scope>
    <source>
        <strain evidence="7">87-6 pot B 2015</strain>
    </source>
</reference>
<dbReference type="PANTHER" id="PTHR12521:SF0">
    <property type="entry name" value="ADP-RIBOSE GLYCOHYDROLASE OARD1"/>
    <property type="match status" value="1"/>
</dbReference>
<proteinExistence type="inferred from homology"/>
<protein>
    <recommendedName>
        <fullName evidence="3">ADP-ribose 1''-phosphate phosphatase</fullName>
        <ecNumber evidence="2">3.1.3.84</ecNumber>
    </recommendedName>
</protein>
<gene>
    <name evidence="7" type="ORF">FMOSSE_LOCUS12224</name>
</gene>
<dbReference type="CDD" id="cd02901">
    <property type="entry name" value="Macro_Poa1p-like"/>
    <property type="match status" value="1"/>
</dbReference>
<feature type="region of interest" description="Disordered" evidence="5">
    <location>
        <begin position="1"/>
        <end position="32"/>
    </location>
</feature>
<dbReference type="Gene3D" id="3.40.220.10">
    <property type="entry name" value="Leucine Aminopeptidase, subunit E, domain 1"/>
    <property type="match status" value="1"/>
</dbReference>
<evidence type="ECO:0000256" key="5">
    <source>
        <dbReference type="SAM" id="MobiDB-lite"/>
    </source>
</evidence>
<evidence type="ECO:0000256" key="2">
    <source>
        <dbReference type="ARBA" id="ARBA00012983"/>
    </source>
</evidence>
<dbReference type="GO" id="GO:0140291">
    <property type="term" value="P:peptidyl-glutamate ADP-deribosylation"/>
    <property type="evidence" value="ECO:0007669"/>
    <property type="project" value="TreeGrafter"/>
</dbReference>
<evidence type="ECO:0000259" key="6">
    <source>
        <dbReference type="PROSITE" id="PS51154"/>
    </source>
</evidence>